<feature type="transmembrane region" description="Helical" evidence="2">
    <location>
        <begin position="103"/>
        <end position="125"/>
    </location>
</feature>
<feature type="compositionally biased region" description="Low complexity" evidence="1">
    <location>
        <begin position="354"/>
        <end position="366"/>
    </location>
</feature>
<evidence type="ECO:0000313" key="3">
    <source>
        <dbReference type="EMBL" id="NYG58089.1"/>
    </source>
</evidence>
<organism evidence="3 4">
    <name type="scientific">Nocardioides daedukensis</name>
    <dbReference type="NCBI Taxonomy" id="634462"/>
    <lineage>
        <taxon>Bacteria</taxon>
        <taxon>Bacillati</taxon>
        <taxon>Actinomycetota</taxon>
        <taxon>Actinomycetes</taxon>
        <taxon>Propionibacteriales</taxon>
        <taxon>Nocardioidaceae</taxon>
        <taxon>Nocardioides</taxon>
    </lineage>
</organism>
<keyword evidence="2" id="KW-0472">Membrane</keyword>
<dbReference type="EMBL" id="JACCAA010000001">
    <property type="protein sequence ID" value="NYG58089.1"/>
    <property type="molecule type" value="Genomic_DNA"/>
</dbReference>
<evidence type="ECO:0000313" key="4">
    <source>
        <dbReference type="Proteomes" id="UP000540656"/>
    </source>
</evidence>
<dbReference type="Proteomes" id="UP000540656">
    <property type="component" value="Unassembled WGS sequence"/>
</dbReference>
<keyword evidence="4" id="KW-1185">Reference proteome</keyword>
<evidence type="ECO:0000256" key="1">
    <source>
        <dbReference type="SAM" id="MobiDB-lite"/>
    </source>
</evidence>
<dbReference type="RefSeq" id="WP_179501283.1">
    <property type="nucleotide sequence ID" value="NZ_JACCAA010000001.1"/>
</dbReference>
<reference evidence="3 4" key="1">
    <citation type="submission" date="2020-07" db="EMBL/GenBank/DDBJ databases">
        <title>Sequencing the genomes of 1000 actinobacteria strains.</title>
        <authorList>
            <person name="Klenk H.-P."/>
        </authorList>
    </citation>
    <scope>NUCLEOTIDE SEQUENCE [LARGE SCALE GENOMIC DNA]</scope>
    <source>
        <strain evidence="3 4">DSM 23819</strain>
    </source>
</reference>
<feature type="transmembrane region" description="Helical" evidence="2">
    <location>
        <begin position="280"/>
        <end position="309"/>
    </location>
</feature>
<proteinExistence type="predicted"/>
<gene>
    <name evidence="3" type="ORF">BJ980_001012</name>
</gene>
<feature type="transmembrane region" description="Helical" evidence="2">
    <location>
        <begin position="184"/>
        <end position="203"/>
    </location>
</feature>
<keyword evidence="2" id="KW-0812">Transmembrane</keyword>
<protein>
    <submittedName>
        <fullName evidence="3">MFS family permease</fullName>
    </submittedName>
</protein>
<sequence length="376" mass="39055">MLAAIGVGAAMVLLVVRALAIELLSKNGELVSMEFENPLYAWFLHGPGPFGYTGLILGNSFGGARPMLGFLAGLVVFAVVALGVATLGIAAARSRFAVLVSTWLAIGVGAGLAGMVSFAVSAPGVPSSGSETLALWMRRGLAEGYYWGFLVGLLVGLAVMALWRPHPGSRPGAGSRQAPGALMLAGGVAMACVLVLVLSTLVGEFLDSESTRFGSEHENPLFVFVFQGLVPLGQTGLINDNVRSSWGWLPGFLLGLVAVALVVFALTWRGLRHGITGVGVLLQVWLAIAVGTGVGAVVTASAATLQAKFVDDRPVFGWAYSLRASLDGGYYWGVYLGLGLGLLSMILVAARSRSRSPSGSASGPPGTQDWENREPR</sequence>
<dbReference type="AlphaFoldDB" id="A0A7Y9S1M5"/>
<feature type="transmembrane region" description="Helical" evidence="2">
    <location>
        <begin position="329"/>
        <end position="350"/>
    </location>
</feature>
<feature type="region of interest" description="Disordered" evidence="1">
    <location>
        <begin position="354"/>
        <end position="376"/>
    </location>
</feature>
<feature type="transmembrane region" description="Helical" evidence="2">
    <location>
        <begin position="246"/>
        <end position="268"/>
    </location>
</feature>
<feature type="transmembrane region" description="Helical" evidence="2">
    <location>
        <begin position="67"/>
        <end position="91"/>
    </location>
</feature>
<accession>A0A7Y9S1M5</accession>
<evidence type="ECO:0000256" key="2">
    <source>
        <dbReference type="SAM" id="Phobius"/>
    </source>
</evidence>
<name>A0A7Y9S1M5_9ACTN</name>
<feature type="transmembrane region" description="Helical" evidence="2">
    <location>
        <begin position="145"/>
        <end position="163"/>
    </location>
</feature>
<keyword evidence="2" id="KW-1133">Transmembrane helix</keyword>
<comment type="caution">
    <text evidence="3">The sequence shown here is derived from an EMBL/GenBank/DDBJ whole genome shotgun (WGS) entry which is preliminary data.</text>
</comment>